<dbReference type="Gene3D" id="3.80.10.10">
    <property type="entry name" value="Ribonuclease Inhibitor"/>
    <property type="match status" value="2"/>
</dbReference>
<dbReference type="SUPFAM" id="SSF52058">
    <property type="entry name" value="L domain-like"/>
    <property type="match status" value="1"/>
</dbReference>
<protein>
    <submittedName>
        <fullName evidence="3">Uncharacterized protein</fullName>
    </submittedName>
</protein>
<name>A0A6C0BQT6_9ZZZZ</name>
<dbReference type="GO" id="GO:0031102">
    <property type="term" value="P:neuron projection regeneration"/>
    <property type="evidence" value="ECO:0007669"/>
    <property type="project" value="TreeGrafter"/>
</dbReference>
<sequence>MMDISFQHLYSLSSIHIPKTTEYLDCSYNYLTSILESQESLESIRILRCQNNILENIPFMPKIERIYCCDNHISQLPIYHNVIEIKCSNNYITEMPPLPPTLRVLECKYNRIRSLSNLPTGLKHLDCSCNQIETIDYFPKSLVNIICKSNKLTHIPYIHMKAEYLSIAHNPIKHLPNGMERVDYLDCRGCPFHIEKMPSISNIICDSEFTNNVRYNNPRITSLVIMVSSLIRLPLIPPSITTLRFHCIYDSVFSSVIYNVSDNIDEMVAKTNIHHKFIHMYYCIRFKRQFMYWLWHLVRRPKIEEECHPRVIERLVNTIGMEAFLEMSE</sequence>
<reference evidence="3" key="1">
    <citation type="journal article" date="2020" name="Nature">
        <title>Giant virus diversity and host interactions through global metagenomics.</title>
        <authorList>
            <person name="Schulz F."/>
            <person name="Roux S."/>
            <person name="Paez-Espino D."/>
            <person name="Jungbluth S."/>
            <person name="Walsh D.A."/>
            <person name="Denef V.J."/>
            <person name="McMahon K.D."/>
            <person name="Konstantinidis K.T."/>
            <person name="Eloe-Fadrosh E.A."/>
            <person name="Kyrpides N.C."/>
            <person name="Woyke T."/>
        </authorList>
    </citation>
    <scope>NUCLEOTIDE SEQUENCE</scope>
    <source>
        <strain evidence="3">GVMAG-M-3300018416-45</strain>
    </source>
</reference>
<evidence type="ECO:0000256" key="1">
    <source>
        <dbReference type="ARBA" id="ARBA00022614"/>
    </source>
</evidence>
<keyword evidence="1" id="KW-0433">Leucine-rich repeat</keyword>
<dbReference type="InterPro" id="IPR032675">
    <property type="entry name" value="LRR_dom_sf"/>
</dbReference>
<evidence type="ECO:0000256" key="2">
    <source>
        <dbReference type="ARBA" id="ARBA00022737"/>
    </source>
</evidence>
<dbReference type="InterPro" id="IPR051071">
    <property type="entry name" value="LRR-bact_E3_ubiq_ligases"/>
</dbReference>
<dbReference type="EMBL" id="MN739226">
    <property type="protein sequence ID" value="QHS94556.1"/>
    <property type="molecule type" value="Genomic_DNA"/>
</dbReference>
<organism evidence="3">
    <name type="scientific">viral metagenome</name>
    <dbReference type="NCBI Taxonomy" id="1070528"/>
    <lineage>
        <taxon>unclassified sequences</taxon>
        <taxon>metagenomes</taxon>
        <taxon>organismal metagenomes</taxon>
    </lineage>
</organism>
<dbReference type="PANTHER" id="PTHR47114:SF2">
    <property type="entry name" value="OLIGODENDROCYTE-MYELIN GLYCOPROTEIN"/>
    <property type="match status" value="1"/>
</dbReference>
<proteinExistence type="predicted"/>
<keyword evidence="2" id="KW-0677">Repeat</keyword>
<dbReference type="AlphaFoldDB" id="A0A6C0BQT6"/>
<dbReference type="PANTHER" id="PTHR47114">
    <property type="match status" value="1"/>
</dbReference>
<accession>A0A6C0BQT6</accession>
<evidence type="ECO:0000313" key="3">
    <source>
        <dbReference type="EMBL" id="QHS94556.1"/>
    </source>
</evidence>